<sequence>MVKRNLLILATVTSYVIVTSNAQDRTCPEPSNLDASNVAYNSITFRWDVTKYISSPVHCTCMSLGNYGEACSASNTPKVCTTGVAGYTRAQTSLNVYTNYTLCVQTQCSAANFSTAICRTFRTSPTAPGQPYQIFATKHSPSSLDISWRFPTALNGPLDGYRIRWCQTSSCVPSQEILRGNELRNFRVTGLQPYRQYNIYVSGFNVDPYSGQTLYGAEASLSEYTLPTYPSEPSLSFTKVSTSQVNVVVGVPKYTNGPINGYVLTWCPKLRCYGDYVSTREVLQPNAGTQSITGLQPWTEYEFTVSAFNIVPTDSERAYSEEVKGTVVPMPFSPGGPLNFKATPLSSSSMRLTWDLPPRYDVTPSHFRLFWCTGGDKNCFNADVGNVREAVISPLAPYTEYRFMIKALAQFSSPWLNSAISSTSVRTWPSDPSRPMELKVVRTKATAVDVSWKAPLDPAGPLAGYRVRICPELGTCPAIGLISRHKTLNKNTQNHSFYGLEAYAKYQVQVSAFNNLPDEKTAEGDVAAIAVSTTPSEPSEPTSLVVKTIGSTVLLVTWQPPSHKNGPVKGYNVSWWKSGGASTHDVEDLSTGDSAFVAGEATSLRISNLLPYTTYAVRVARVNSITDPEPCPPPTNVTVVAVKINATTSKLTCSWSPPNATVNPPVEGYQLHVCSVQNASTCWDANTTAEQLSYVIEAVQNFEDYIVAVNAYVLNHGRVVVGESATTRVSTAAPEIPIVTNINATAVNSTSIYVEWKPVDSVNELVITYNATLLSVNGAEVRQVFVSDPRALFAELQAWTSYSVQVSACVTRGSKRQCGTARAADIRTSPTESSKPTSVRTSTNSTAIHVTWEEPLHPNGPLLGYNVTWWLNNASLNDSDDSAETHKKSIFLEGAVFSHIISELQSAATYVIEVRRVNRENSTLLQGAAARIEASTAPDSYAQPEDANFTIRKINSSHFAINVTWHPPYTSAKDAELERYEVFVQRIEEGKPSVVFTVNRVATEYLFEVSNMNPFVEYVVQIRAYARFGSTVVKGEAAEVRISVDARFLLVVSDVEVNSSADGVAVVSWKSSLAVDAAASNATYEVKLISTETGEEMEGTVVSSLQATFTGLKVRTNYTARVKACDVRGHVRKCGDVSEARFQTPKEG</sequence>
<evidence type="ECO:0000313" key="2">
    <source>
        <dbReference type="Proteomes" id="UP000821865"/>
    </source>
</evidence>
<reference evidence="1" key="1">
    <citation type="submission" date="2020-05" db="EMBL/GenBank/DDBJ databases">
        <title>Large-scale comparative analyses of tick genomes elucidate their genetic diversity and vector capacities.</title>
        <authorList>
            <person name="Jia N."/>
            <person name="Wang J."/>
            <person name="Shi W."/>
            <person name="Du L."/>
            <person name="Sun Y."/>
            <person name="Zhan W."/>
            <person name="Jiang J."/>
            <person name="Wang Q."/>
            <person name="Zhang B."/>
            <person name="Ji P."/>
            <person name="Sakyi L.B."/>
            <person name="Cui X."/>
            <person name="Yuan T."/>
            <person name="Jiang B."/>
            <person name="Yang W."/>
            <person name="Lam T.T.-Y."/>
            <person name="Chang Q."/>
            <person name="Ding S."/>
            <person name="Wang X."/>
            <person name="Zhu J."/>
            <person name="Ruan X."/>
            <person name="Zhao L."/>
            <person name="Wei J."/>
            <person name="Que T."/>
            <person name="Du C."/>
            <person name="Cheng J."/>
            <person name="Dai P."/>
            <person name="Han X."/>
            <person name="Huang E."/>
            <person name="Gao Y."/>
            <person name="Liu J."/>
            <person name="Shao H."/>
            <person name="Ye R."/>
            <person name="Li L."/>
            <person name="Wei W."/>
            <person name="Wang X."/>
            <person name="Wang C."/>
            <person name="Yang T."/>
            <person name="Huo Q."/>
            <person name="Li W."/>
            <person name="Guo W."/>
            <person name="Chen H."/>
            <person name="Zhou L."/>
            <person name="Ni X."/>
            <person name="Tian J."/>
            <person name="Zhou Y."/>
            <person name="Sheng Y."/>
            <person name="Liu T."/>
            <person name="Pan Y."/>
            <person name="Xia L."/>
            <person name="Li J."/>
            <person name="Zhao F."/>
            <person name="Cao W."/>
        </authorList>
    </citation>
    <scope>NUCLEOTIDE SEQUENCE</scope>
    <source>
        <strain evidence="1">Dsil-2018</strain>
    </source>
</reference>
<dbReference type="Proteomes" id="UP000821865">
    <property type="component" value="Chromosome 9"/>
</dbReference>
<protein>
    <submittedName>
        <fullName evidence="1">Uncharacterized protein</fullName>
    </submittedName>
</protein>
<gene>
    <name evidence="1" type="ORF">HPB49_022145</name>
</gene>
<comment type="caution">
    <text evidence="1">The sequence shown here is derived from an EMBL/GenBank/DDBJ whole genome shotgun (WGS) entry which is preliminary data.</text>
</comment>
<name>A0ACB8C5U1_DERSI</name>
<evidence type="ECO:0000313" key="1">
    <source>
        <dbReference type="EMBL" id="KAH7934161.1"/>
    </source>
</evidence>
<organism evidence="1 2">
    <name type="scientific">Dermacentor silvarum</name>
    <name type="common">Tick</name>
    <dbReference type="NCBI Taxonomy" id="543639"/>
    <lineage>
        <taxon>Eukaryota</taxon>
        <taxon>Metazoa</taxon>
        <taxon>Ecdysozoa</taxon>
        <taxon>Arthropoda</taxon>
        <taxon>Chelicerata</taxon>
        <taxon>Arachnida</taxon>
        <taxon>Acari</taxon>
        <taxon>Parasitiformes</taxon>
        <taxon>Ixodida</taxon>
        <taxon>Ixodoidea</taxon>
        <taxon>Ixodidae</taxon>
        <taxon>Rhipicephalinae</taxon>
        <taxon>Dermacentor</taxon>
    </lineage>
</organism>
<proteinExistence type="predicted"/>
<dbReference type="EMBL" id="CM023478">
    <property type="protein sequence ID" value="KAH7934161.1"/>
    <property type="molecule type" value="Genomic_DNA"/>
</dbReference>
<keyword evidence="2" id="KW-1185">Reference proteome</keyword>
<accession>A0ACB8C5U1</accession>